<dbReference type="RefSeq" id="WP_250197709.1">
    <property type="nucleotide sequence ID" value="NZ_CP097636.1"/>
</dbReference>
<accession>A0ABY4S800</accession>
<dbReference type="EMBL" id="CP097636">
    <property type="protein sequence ID" value="URI09481.1"/>
    <property type="molecule type" value="Genomic_DNA"/>
</dbReference>
<dbReference type="InterPro" id="IPR029060">
    <property type="entry name" value="PIN-like_dom_sf"/>
</dbReference>
<gene>
    <name evidence="2" type="ORF">MW290_28390</name>
</gene>
<organism evidence="2 3">
    <name type="scientific">Aquincola tertiaricarbonis</name>
    <dbReference type="NCBI Taxonomy" id="391953"/>
    <lineage>
        <taxon>Bacteria</taxon>
        <taxon>Pseudomonadati</taxon>
        <taxon>Pseudomonadota</taxon>
        <taxon>Betaproteobacteria</taxon>
        <taxon>Burkholderiales</taxon>
        <taxon>Sphaerotilaceae</taxon>
        <taxon>Aquincola</taxon>
    </lineage>
</organism>
<protein>
    <submittedName>
        <fullName evidence="2">Toxin-antitoxin system toxin component, PIN family</fullName>
    </submittedName>
</protein>
<name>A0ABY4S800_AQUTE</name>
<sequence length="137" mass="14996">MRVVVDTNILVSTLLSADSVPGQLMAQWRAGRFTVLSCSQQLDELMRVTRYPKIRERLQPALAGRLINELRAVAQLIDGLVVTPISPDPNDDYLLALALAGHADVLVTGDKRDLLGLGHHGRTRIMTASSFLTTYSS</sequence>
<dbReference type="InterPro" id="IPR002850">
    <property type="entry name" value="PIN_toxin-like"/>
</dbReference>
<dbReference type="PANTHER" id="PTHR34610:SF4">
    <property type="entry name" value="SLL8027 PROTEIN"/>
    <property type="match status" value="1"/>
</dbReference>
<dbReference type="SMART" id="SM00670">
    <property type="entry name" value="PINc"/>
    <property type="match status" value="1"/>
</dbReference>
<dbReference type="NCBIfam" id="TIGR00305">
    <property type="entry name" value="putative toxin-antitoxin system toxin component, PIN family"/>
    <property type="match status" value="1"/>
</dbReference>
<dbReference type="Pfam" id="PF13470">
    <property type="entry name" value="PIN_3"/>
    <property type="match status" value="1"/>
</dbReference>
<dbReference type="Proteomes" id="UP001056201">
    <property type="component" value="Chromosome 2"/>
</dbReference>
<evidence type="ECO:0000259" key="1">
    <source>
        <dbReference type="SMART" id="SM00670"/>
    </source>
</evidence>
<feature type="domain" description="PIN" evidence="1">
    <location>
        <begin position="1"/>
        <end position="115"/>
    </location>
</feature>
<dbReference type="PANTHER" id="PTHR34610">
    <property type="entry name" value="SSL7007 PROTEIN"/>
    <property type="match status" value="1"/>
</dbReference>
<evidence type="ECO:0000313" key="3">
    <source>
        <dbReference type="Proteomes" id="UP001056201"/>
    </source>
</evidence>
<evidence type="ECO:0000313" key="2">
    <source>
        <dbReference type="EMBL" id="URI09481.1"/>
    </source>
</evidence>
<dbReference type="InterPro" id="IPR002716">
    <property type="entry name" value="PIN_dom"/>
</dbReference>
<proteinExistence type="predicted"/>
<keyword evidence="3" id="KW-1185">Reference proteome</keyword>
<reference evidence="2" key="1">
    <citation type="submission" date="2022-05" db="EMBL/GenBank/DDBJ databases">
        <title>An RpoN-dependent PEP-CTERM gene is involved in floc formation of an Aquincola tertiaricarbonis strain.</title>
        <authorList>
            <person name="Qiu D."/>
            <person name="Xia M."/>
        </authorList>
    </citation>
    <scope>NUCLEOTIDE SEQUENCE</scope>
    <source>
        <strain evidence="2">RN12</strain>
    </source>
</reference>
<dbReference type="SUPFAM" id="SSF88723">
    <property type="entry name" value="PIN domain-like"/>
    <property type="match status" value="1"/>
</dbReference>